<evidence type="ECO:0000313" key="6">
    <source>
        <dbReference type="Proteomes" id="UP000326354"/>
    </source>
</evidence>
<feature type="repeat" description="TPR" evidence="4">
    <location>
        <begin position="390"/>
        <end position="423"/>
    </location>
</feature>
<dbReference type="OrthoDB" id="5521101at2"/>
<organism evidence="5 6">
    <name type="scientific">Uabimicrobium amorphum</name>
    <dbReference type="NCBI Taxonomy" id="2596890"/>
    <lineage>
        <taxon>Bacteria</taxon>
        <taxon>Pseudomonadati</taxon>
        <taxon>Planctomycetota</taxon>
        <taxon>Candidatus Uabimicrobiia</taxon>
        <taxon>Candidatus Uabimicrobiales</taxon>
        <taxon>Candidatus Uabimicrobiaceae</taxon>
        <taxon>Candidatus Uabimicrobium</taxon>
    </lineage>
</organism>
<evidence type="ECO:0000313" key="5">
    <source>
        <dbReference type="EMBL" id="BBM82753.1"/>
    </source>
</evidence>
<dbReference type="RefSeq" id="WP_151966986.1">
    <property type="nucleotide sequence ID" value="NZ_AP019860.1"/>
</dbReference>
<reference evidence="5 6" key="1">
    <citation type="submission" date="2019-08" db="EMBL/GenBank/DDBJ databases">
        <title>Complete genome sequence of Candidatus Uab amorphum.</title>
        <authorList>
            <person name="Shiratori T."/>
            <person name="Suzuki S."/>
            <person name="Kakizawa Y."/>
            <person name="Ishida K."/>
        </authorList>
    </citation>
    <scope>NUCLEOTIDE SEQUENCE [LARGE SCALE GENOMIC DNA]</scope>
    <source>
        <strain evidence="5 6">SRT547</strain>
    </source>
</reference>
<dbReference type="PROSITE" id="PS50005">
    <property type="entry name" value="TPR"/>
    <property type="match status" value="2"/>
</dbReference>
<dbReference type="GO" id="GO:0005938">
    <property type="term" value="C:cell cortex"/>
    <property type="evidence" value="ECO:0007669"/>
    <property type="project" value="TreeGrafter"/>
</dbReference>
<dbReference type="SUPFAM" id="SSF48452">
    <property type="entry name" value="TPR-like"/>
    <property type="match status" value="2"/>
</dbReference>
<evidence type="ECO:0000256" key="4">
    <source>
        <dbReference type="PROSITE-ProRule" id="PRU00339"/>
    </source>
</evidence>
<accession>A0A5S9IJ20</accession>
<evidence type="ECO:0000256" key="2">
    <source>
        <dbReference type="ARBA" id="ARBA00022490"/>
    </source>
</evidence>
<dbReference type="Gene3D" id="3.40.50.1220">
    <property type="entry name" value="TPP-binding domain"/>
    <property type="match status" value="1"/>
</dbReference>
<name>A0A5S9IJ20_UABAM</name>
<dbReference type="KEGG" id="uam:UABAM_01096"/>
<proteinExistence type="predicted"/>
<dbReference type="AlphaFoldDB" id="A0A5S9IJ20"/>
<keyword evidence="6" id="KW-1185">Reference proteome</keyword>
<protein>
    <submittedName>
        <fullName evidence="5">Tetratricopeptide repeat domain protein</fullName>
    </submittedName>
</protein>
<dbReference type="GO" id="GO:0001965">
    <property type="term" value="F:G-protein alpha-subunit binding"/>
    <property type="evidence" value="ECO:0007669"/>
    <property type="project" value="TreeGrafter"/>
</dbReference>
<sequence length="642" mass="73864">MDIFKQKKAVLFCGAGISLEPPAGLPDWHMLRDYTLSSIANTDSFLQNYTHDLTQIDMIGENDKKGLTPEYVASIILKYCEGYFESFQALEQGEPNINHLYLAKLAEKGYLKYIVTTNFDVFIETALQKSSIPHKVYSSDEHFANFDSKDTTNVHLLKLHGCIRTPQTITATVEQESQGLSSVKKRVLQQLLREYYFAFWGYSGADLKINLDYLAMESSVKDAQGFVWNFLQKDDHKETINPHVQKLVKLYDKKGQITHGKFPQVFTEILGEQLPHHTYSEEQQHRLIEHKNEQLHVALDQWAQKHVDIPSAFSIIGRLLRHSGQIEKAFACYLKMTEIIDEKDNYAFVANAYNEMGYLQKVRSYYDEALDFFCKAQQIAAKNKDLRLEAEYLNSIGGIYRVRRNYTQALGYYQKAVDIAQSISDQKGLAFYLNKLGGLYKSMGRRSQALDYLKQAKELCVTIGDEQGLAINLDNIGKIYRDEKDYDTALEYFLEAERITRLLGDKQGIAVRLSSLGGIYKRNSQTRHKALDCYLQAMEIAQDLGDRRGSLLHSQNAASVYLRLKQYNKAVEHYKLAVEIAEDLKDTKNTAQLNRALGNIFHFDLQRNSAARDCYTKSLESYQTLGWQREINEIRRFLRKLT</sequence>
<dbReference type="Gene3D" id="1.25.40.10">
    <property type="entry name" value="Tetratricopeptide repeat domain"/>
    <property type="match status" value="2"/>
</dbReference>
<dbReference type="Pfam" id="PF13424">
    <property type="entry name" value="TPR_12"/>
    <property type="match status" value="3"/>
</dbReference>
<feature type="repeat" description="TPR" evidence="4">
    <location>
        <begin position="350"/>
        <end position="383"/>
    </location>
</feature>
<evidence type="ECO:0000256" key="3">
    <source>
        <dbReference type="ARBA" id="ARBA00022737"/>
    </source>
</evidence>
<dbReference type="GO" id="GO:0005092">
    <property type="term" value="F:GDP-dissociation inhibitor activity"/>
    <property type="evidence" value="ECO:0007669"/>
    <property type="project" value="TreeGrafter"/>
</dbReference>
<dbReference type="SUPFAM" id="SSF52467">
    <property type="entry name" value="DHS-like NAD/FAD-binding domain"/>
    <property type="match status" value="1"/>
</dbReference>
<dbReference type="Pfam" id="PF13289">
    <property type="entry name" value="SIR2_2"/>
    <property type="match status" value="1"/>
</dbReference>
<dbReference type="InterPro" id="IPR011990">
    <property type="entry name" value="TPR-like_helical_dom_sf"/>
</dbReference>
<dbReference type="PANTHER" id="PTHR45954">
    <property type="entry name" value="LD33695P"/>
    <property type="match status" value="1"/>
</dbReference>
<dbReference type="InterPro" id="IPR019734">
    <property type="entry name" value="TPR_rpt"/>
</dbReference>
<keyword evidence="4" id="KW-0802">TPR repeat</keyword>
<dbReference type="PANTHER" id="PTHR45954:SF1">
    <property type="entry name" value="LD33695P"/>
    <property type="match status" value="1"/>
</dbReference>
<dbReference type="InterPro" id="IPR029035">
    <property type="entry name" value="DHS-like_NAD/FAD-binding_dom"/>
</dbReference>
<dbReference type="EMBL" id="AP019860">
    <property type="protein sequence ID" value="BBM82753.1"/>
    <property type="molecule type" value="Genomic_DNA"/>
</dbReference>
<dbReference type="SMART" id="SM00028">
    <property type="entry name" value="TPR"/>
    <property type="match status" value="7"/>
</dbReference>
<evidence type="ECO:0000256" key="1">
    <source>
        <dbReference type="ARBA" id="ARBA00004496"/>
    </source>
</evidence>
<keyword evidence="2" id="KW-0963">Cytoplasm</keyword>
<keyword evidence="3" id="KW-0677">Repeat</keyword>
<dbReference type="Proteomes" id="UP000326354">
    <property type="component" value="Chromosome"/>
</dbReference>
<dbReference type="InterPro" id="IPR052386">
    <property type="entry name" value="GPSM"/>
</dbReference>
<gene>
    <name evidence="5" type="ORF">UABAM_01096</name>
</gene>
<comment type="subcellular location">
    <subcellularLocation>
        <location evidence="1">Cytoplasm</location>
    </subcellularLocation>
</comment>